<feature type="domain" description="Metallo-beta-lactamase" evidence="5">
    <location>
        <begin position="9"/>
        <end position="198"/>
    </location>
</feature>
<dbReference type="AlphaFoldDB" id="A0A9D1Q021"/>
<dbReference type="Gene3D" id="3.60.15.10">
    <property type="entry name" value="Ribonuclease Z/Hydroxyacylglutathione hydrolase-like"/>
    <property type="match status" value="1"/>
</dbReference>
<dbReference type="InterPro" id="IPR051453">
    <property type="entry name" value="MBL_Glyoxalase_II"/>
</dbReference>
<organism evidence="6 7">
    <name type="scientific">Candidatus Protoclostridium stercorigallinarum</name>
    <dbReference type="NCBI Taxonomy" id="2838741"/>
    <lineage>
        <taxon>Bacteria</taxon>
        <taxon>Bacillati</taxon>
        <taxon>Bacillota</taxon>
        <taxon>Clostridia</taxon>
        <taxon>Candidatus Protoclostridium</taxon>
    </lineage>
</organism>
<gene>
    <name evidence="6" type="ORF">H9892_06240</name>
</gene>
<dbReference type="EMBL" id="DXHS01000099">
    <property type="protein sequence ID" value="HIW02922.1"/>
    <property type="molecule type" value="Genomic_DNA"/>
</dbReference>
<evidence type="ECO:0000313" key="6">
    <source>
        <dbReference type="EMBL" id="HIW02922.1"/>
    </source>
</evidence>
<keyword evidence="4" id="KW-0862">Zinc</keyword>
<evidence type="ECO:0000256" key="3">
    <source>
        <dbReference type="ARBA" id="ARBA00022801"/>
    </source>
</evidence>
<dbReference type="Pfam" id="PF00753">
    <property type="entry name" value="Lactamase_B"/>
    <property type="match status" value="1"/>
</dbReference>
<proteinExistence type="predicted"/>
<reference evidence="6" key="1">
    <citation type="journal article" date="2021" name="PeerJ">
        <title>Extensive microbial diversity within the chicken gut microbiome revealed by metagenomics and culture.</title>
        <authorList>
            <person name="Gilroy R."/>
            <person name="Ravi A."/>
            <person name="Getino M."/>
            <person name="Pursley I."/>
            <person name="Horton D.L."/>
            <person name="Alikhan N.F."/>
            <person name="Baker D."/>
            <person name="Gharbi K."/>
            <person name="Hall N."/>
            <person name="Watson M."/>
            <person name="Adriaenssens E.M."/>
            <person name="Foster-Nyarko E."/>
            <person name="Jarju S."/>
            <person name="Secka A."/>
            <person name="Antonio M."/>
            <person name="Oren A."/>
            <person name="Chaudhuri R.R."/>
            <person name="La Ragione R."/>
            <person name="Hildebrand F."/>
            <person name="Pallen M.J."/>
        </authorList>
    </citation>
    <scope>NUCLEOTIDE SEQUENCE</scope>
    <source>
        <strain evidence="6">12435</strain>
    </source>
</reference>
<evidence type="ECO:0000256" key="2">
    <source>
        <dbReference type="ARBA" id="ARBA00022723"/>
    </source>
</evidence>
<dbReference type="Proteomes" id="UP000823990">
    <property type="component" value="Unassembled WGS sequence"/>
</dbReference>
<keyword evidence="3" id="KW-0378">Hydrolase</keyword>
<dbReference type="PANTHER" id="PTHR46233:SF3">
    <property type="entry name" value="HYDROXYACYLGLUTATHIONE HYDROLASE GLOC"/>
    <property type="match status" value="1"/>
</dbReference>
<comment type="caution">
    <text evidence="6">The sequence shown here is derived from an EMBL/GenBank/DDBJ whole genome shotgun (WGS) entry which is preliminary data.</text>
</comment>
<dbReference type="GO" id="GO:0046872">
    <property type="term" value="F:metal ion binding"/>
    <property type="evidence" value="ECO:0007669"/>
    <property type="project" value="UniProtKB-KW"/>
</dbReference>
<accession>A0A9D1Q021</accession>
<dbReference type="SMART" id="SM00849">
    <property type="entry name" value="Lactamase_B"/>
    <property type="match status" value="1"/>
</dbReference>
<evidence type="ECO:0000259" key="5">
    <source>
        <dbReference type="SMART" id="SM00849"/>
    </source>
</evidence>
<dbReference type="InterPro" id="IPR036866">
    <property type="entry name" value="RibonucZ/Hydroxyglut_hydro"/>
</dbReference>
<evidence type="ECO:0000256" key="1">
    <source>
        <dbReference type="ARBA" id="ARBA00001947"/>
    </source>
</evidence>
<evidence type="ECO:0000313" key="7">
    <source>
        <dbReference type="Proteomes" id="UP000823990"/>
    </source>
</evidence>
<protein>
    <submittedName>
        <fullName evidence="6">MBL fold metallo-hydrolase</fullName>
    </submittedName>
</protein>
<evidence type="ECO:0000256" key="4">
    <source>
        <dbReference type="ARBA" id="ARBA00022833"/>
    </source>
</evidence>
<keyword evidence="2" id="KW-0479">Metal-binding</keyword>
<dbReference type="GO" id="GO:0016787">
    <property type="term" value="F:hydrolase activity"/>
    <property type="evidence" value="ECO:0007669"/>
    <property type="project" value="UniProtKB-KW"/>
</dbReference>
<reference evidence="6" key="2">
    <citation type="submission" date="2021-04" db="EMBL/GenBank/DDBJ databases">
        <authorList>
            <person name="Gilroy R."/>
        </authorList>
    </citation>
    <scope>NUCLEOTIDE SEQUENCE</scope>
    <source>
        <strain evidence="6">12435</strain>
    </source>
</reference>
<sequence>MVERIACGGVNCYIVGVPGACTLVDTATEKYSERLRARAEELGVRVIVITHCHYDHAGGAAKLSSSLGVPIAMHPADIPLMTDPGCFRMRADTLSGRIMLRMRGRHPRRKVTPFSPTIDPSGGLDFAAYGGAGEAVMLPGHTPGSIGVLYDGCLIAGDAVYNIFAPCRSKFYCDGDEAGYSYRRILADDRVSVVYPGHGRPIVLNKNKPMLTPVTE</sequence>
<comment type="cofactor">
    <cofactor evidence="1">
        <name>Zn(2+)</name>
        <dbReference type="ChEBI" id="CHEBI:29105"/>
    </cofactor>
</comment>
<dbReference type="InterPro" id="IPR001279">
    <property type="entry name" value="Metallo-B-lactamas"/>
</dbReference>
<dbReference type="SUPFAM" id="SSF56281">
    <property type="entry name" value="Metallo-hydrolase/oxidoreductase"/>
    <property type="match status" value="1"/>
</dbReference>
<name>A0A9D1Q021_9FIRM</name>
<dbReference type="PANTHER" id="PTHR46233">
    <property type="entry name" value="HYDROXYACYLGLUTATHIONE HYDROLASE GLOC"/>
    <property type="match status" value="1"/>
</dbReference>